<dbReference type="SUPFAM" id="SSF53738">
    <property type="entry name" value="Phosphoglucomutase, first 3 domains"/>
    <property type="match status" value="3"/>
</dbReference>
<feature type="domain" description="Alpha-D-phosphohexomutase alpha/beta/alpha" evidence="17">
    <location>
        <begin position="353"/>
        <end position="480"/>
    </location>
</feature>
<gene>
    <name evidence="18" type="ORF">SAMN05216469_10371</name>
</gene>
<evidence type="ECO:0000313" key="19">
    <source>
        <dbReference type="Proteomes" id="UP000186015"/>
    </source>
</evidence>
<sequence>MYVQNTSAHYKDKDDRFSVVWKEITDEVIIMSKETELYKLWCEKAVEDPDLVAELKSVEGDDEAILDRFYRDLEFGTGGLRGVIGAGSYRLNIYTIRRATQGLADYVNQTFKNASVAISYDSRIKSDVFAKATAAVMAANGIKAYIYKELMPTPCLSWAVRELGCQAGVMVTASHNPAKYNGYKVYGEDGCQLTIDAANVVTEKIESVDMFGGAKFIDFEEGLKSGMIEYIGQDVIDKYLDKVAEQGIHTDLVADSGLKVVYTPLNGTGNKPVRAILKKIGIKEVTVVPEQENPDGNFPTCPFPNPEIKEALAKGLELCESVKPDLLLATDPDCDRVGIAVPAPDGSYVLFSGNEVGAMLLKYICQERTALGTMPKNPVAVKTIVTTDICRKIAEEYGVELRNVLTGFKFIGEQIGFLEKDNEADRYIFGYEESYGYLAGSYVRDKDAVVASMLICEMAAFYRTKGITLLQARENLYNEYGNYLHSQESFQCEGASGMEKMKEIMAGLRTNGPKEIGGLKVTVFADYKVSEQTDIATGAKTVLTLPKSDVLVFELEQGASVIIRPSGTEPKIKAYYTAIGDTRAAAEKTEAALKADFKKILGF</sequence>
<dbReference type="InterPro" id="IPR016055">
    <property type="entry name" value="A-D-PHexomutase_a/b/a-I/II/III"/>
</dbReference>
<dbReference type="EMBL" id="FOAT01000003">
    <property type="protein sequence ID" value="SEK53095.1"/>
    <property type="molecule type" value="Genomic_DNA"/>
</dbReference>
<dbReference type="InterPro" id="IPR005844">
    <property type="entry name" value="A-D-PHexomutase_a/b/a-I"/>
</dbReference>
<dbReference type="InterPro" id="IPR005843">
    <property type="entry name" value="A-D-PHexomutase_C"/>
</dbReference>
<evidence type="ECO:0000256" key="1">
    <source>
        <dbReference type="ARBA" id="ARBA00000443"/>
    </source>
</evidence>
<dbReference type="InterPro" id="IPR005846">
    <property type="entry name" value="A-D-PHexomutase_a/b/a-III"/>
</dbReference>
<keyword evidence="8" id="KW-0479">Metal-binding</keyword>
<feature type="domain" description="Alpha-D-phosphohexomutase alpha/beta/alpha" evidence="15">
    <location>
        <begin position="74"/>
        <end position="208"/>
    </location>
</feature>
<evidence type="ECO:0000259" key="14">
    <source>
        <dbReference type="Pfam" id="PF00408"/>
    </source>
</evidence>
<dbReference type="InterPro" id="IPR016066">
    <property type="entry name" value="A-D-PHexomutase_CS"/>
</dbReference>
<accession>A0A1H7HXZ3</accession>
<comment type="cofactor">
    <cofactor evidence="2">
        <name>Mg(2+)</name>
        <dbReference type="ChEBI" id="CHEBI:18420"/>
    </cofactor>
</comment>
<evidence type="ECO:0000256" key="9">
    <source>
        <dbReference type="ARBA" id="ARBA00022842"/>
    </source>
</evidence>
<keyword evidence="7" id="KW-0597">Phosphoprotein</keyword>
<dbReference type="SUPFAM" id="SSF55957">
    <property type="entry name" value="Phosphoglucomutase, C-terminal domain"/>
    <property type="match status" value="1"/>
</dbReference>
<evidence type="ECO:0000256" key="10">
    <source>
        <dbReference type="ARBA" id="ARBA00023235"/>
    </source>
</evidence>
<dbReference type="Pfam" id="PF02879">
    <property type="entry name" value="PGM_PMM_II"/>
    <property type="match status" value="1"/>
</dbReference>
<comment type="pathway">
    <text evidence="3">Glycolipid metabolism; diglucosyl-diacylglycerol biosynthesis.</text>
</comment>
<evidence type="ECO:0000256" key="6">
    <source>
        <dbReference type="ARBA" id="ARBA00012728"/>
    </source>
</evidence>
<dbReference type="InterPro" id="IPR005845">
    <property type="entry name" value="A-D-PHexomutase_a/b/a-II"/>
</dbReference>
<dbReference type="PROSITE" id="PS00710">
    <property type="entry name" value="PGM_PMM"/>
    <property type="match status" value="1"/>
</dbReference>
<dbReference type="Proteomes" id="UP000186015">
    <property type="component" value="Unassembled WGS sequence"/>
</dbReference>
<keyword evidence="9" id="KW-0460">Magnesium</keyword>
<feature type="domain" description="Alpha-D-phosphohexomutase C-terminal" evidence="14">
    <location>
        <begin position="547"/>
        <end position="586"/>
    </location>
</feature>
<dbReference type="PANTHER" id="PTHR45745">
    <property type="entry name" value="PHOSPHOMANNOMUTASE 45A"/>
    <property type="match status" value="1"/>
</dbReference>
<dbReference type="GO" id="GO:0000287">
    <property type="term" value="F:magnesium ion binding"/>
    <property type="evidence" value="ECO:0007669"/>
    <property type="project" value="InterPro"/>
</dbReference>
<dbReference type="Pfam" id="PF00408">
    <property type="entry name" value="PGM_PMM_IV"/>
    <property type="match status" value="1"/>
</dbReference>
<dbReference type="GO" id="GO:0004614">
    <property type="term" value="F:phosphoglucomutase activity"/>
    <property type="evidence" value="ECO:0007669"/>
    <property type="project" value="UniProtKB-EC"/>
</dbReference>
<evidence type="ECO:0000256" key="3">
    <source>
        <dbReference type="ARBA" id="ARBA00005164"/>
    </source>
</evidence>
<dbReference type="InterPro" id="IPR036900">
    <property type="entry name" value="A-D-PHexomutase_C_sf"/>
</dbReference>
<protein>
    <recommendedName>
        <fullName evidence="11">Phosphoglucomutase</fullName>
        <ecNumber evidence="6">5.4.2.2</ecNumber>
    </recommendedName>
    <alternativeName>
        <fullName evidence="13">Alpha-phosphoglucomutase</fullName>
    </alternativeName>
    <alternativeName>
        <fullName evidence="12">Glucose phosphomutase</fullName>
    </alternativeName>
</protein>
<dbReference type="Pfam" id="PF02878">
    <property type="entry name" value="PGM_PMM_I"/>
    <property type="match status" value="1"/>
</dbReference>
<dbReference type="GO" id="GO:0008973">
    <property type="term" value="F:phosphopentomutase activity"/>
    <property type="evidence" value="ECO:0007669"/>
    <property type="project" value="TreeGrafter"/>
</dbReference>
<evidence type="ECO:0000259" key="15">
    <source>
        <dbReference type="Pfam" id="PF02878"/>
    </source>
</evidence>
<keyword evidence="10" id="KW-0413">Isomerase</keyword>
<dbReference type="GO" id="GO:0005975">
    <property type="term" value="P:carbohydrate metabolic process"/>
    <property type="evidence" value="ECO:0007669"/>
    <property type="project" value="InterPro"/>
</dbReference>
<organism evidence="18 19">
    <name type="scientific">Ruminococcus albus</name>
    <dbReference type="NCBI Taxonomy" id="1264"/>
    <lineage>
        <taxon>Bacteria</taxon>
        <taxon>Bacillati</taxon>
        <taxon>Bacillota</taxon>
        <taxon>Clostridia</taxon>
        <taxon>Eubacteriales</taxon>
        <taxon>Oscillospiraceae</taxon>
        <taxon>Ruminococcus</taxon>
    </lineage>
</organism>
<dbReference type="AlphaFoldDB" id="A0A1H7HXZ3"/>
<name>A0A1H7HXZ3_RUMAL</name>
<evidence type="ECO:0000256" key="5">
    <source>
        <dbReference type="ARBA" id="ARBA00010231"/>
    </source>
</evidence>
<dbReference type="CDD" id="cd05799">
    <property type="entry name" value="PGM2"/>
    <property type="match status" value="1"/>
</dbReference>
<reference evidence="18 19" key="1">
    <citation type="submission" date="2016-10" db="EMBL/GenBank/DDBJ databases">
        <authorList>
            <person name="de Groot N.N."/>
        </authorList>
    </citation>
    <scope>NUCLEOTIDE SEQUENCE [LARGE SCALE GENOMIC DNA]</scope>
    <source>
        <strain evidence="18 19">KH2T6</strain>
    </source>
</reference>
<dbReference type="Gene3D" id="3.30.310.50">
    <property type="entry name" value="Alpha-D-phosphohexomutase, C-terminal domain"/>
    <property type="match status" value="1"/>
</dbReference>
<dbReference type="Gene3D" id="3.40.120.10">
    <property type="entry name" value="Alpha-D-Glucose-1,6-Bisphosphate, subunit A, domain 3"/>
    <property type="match status" value="3"/>
</dbReference>
<evidence type="ECO:0000256" key="2">
    <source>
        <dbReference type="ARBA" id="ARBA00001946"/>
    </source>
</evidence>
<evidence type="ECO:0000256" key="8">
    <source>
        <dbReference type="ARBA" id="ARBA00022723"/>
    </source>
</evidence>
<comment type="pathway">
    <text evidence="4">Lipid metabolism.</text>
</comment>
<dbReference type="GO" id="GO:0006166">
    <property type="term" value="P:purine ribonucleoside salvage"/>
    <property type="evidence" value="ECO:0007669"/>
    <property type="project" value="TreeGrafter"/>
</dbReference>
<feature type="domain" description="Alpha-D-phosphohexomutase alpha/beta/alpha" evidence="16">
    <location>
        <begin position="237"/>
        <end position="340"/>
    </location>
</feature>
<dbReference type="PANTHER" id="PTHR45745:SF1">
    <property type="entry name" value="PHOSPHOGLUCOMUTASE 2B-RELATED"/>
    <property type="match status" value="1"/>
</dbReference>
<evidence type="ECO:0000313" key="18">
    <source>
        <dbReference type="EMBL" id="SEK53095.1"/>
    </source>
</evidence>
<evidence type="ECO:0000259" key="16">
    <source>
        <dbReference type="Pfam" id="PF02879"/>
    </source>
</evidence>
<evidence type="ECO:0000259" key="17">
    <source>
        <dbReference type="Pfam" id="PF02880"/>
    </source>
</evidence>
<evidence type="ECO:0000256" key="7">
    <source>
        <dbReference type="ARBA" id="ARBA00022553"/>
    </source>
</evidence>
<dbReference type="PRINTS" id="PR00509">
    <property type="entry name" value="PGMPMM"/>
</dbReference>
<proteinExistence type="inferred from homology"/>
<dbReference type="InterPro" id="IPR005841">
    <property type="entry name" value="Alpha-D-phosphohexomutase_SF"/>
</dbReference>
<comment type="similarity">
    <text evidence="5">Belongs to the phosphohexose mutase family.</text>
</comment>
<dbReference type="Pfam" id="PF02880">
    <property type="entry name" value="PGM_PMM_III"/>
    <property type="match status" value="1"/>
</dbReference>
<evidence type="ECO:0000256" key="13">
    <source>
        <dbReference type="ARBA" id="ARBA00041467"/>
    </source>
</evidence>
<comment type="catalytic activity">
    <reaction evidence="1">
        <text>alpha-D-glucose 1-phosphate = alpha-D-glucose 6-phosphate</text>
        <dbReference type="Rhea" id="RHEA:23536"/>
        <dbReference type="ChEBI" id="CHEBI:58225"/>
        <dbReference type="ChEBI" id="CHEBI:58601"/>
        <dbReference type="EC" id="5.4.2.2"/>
    </reaction>
</comment>
<evidence type="ECO:0000256" key="4">
    <source>
        <dbReference type="ARBA" id="ARBA00005189"/>
    </source>
</evidence>
<evidence type="ECO:0000256" key="12">
    <source>
        <dbReference type="ARBA" id="ARBA00041398"/>
    </source>
</evidence>
<dbReference type="EC" id="5.4.2.2" evidence="6"/>
<evidence type="ECO:0000256" key="11">
    <source>
        <dbReference type="ARBA" id="ARBA00039995"/>
    </source>
</evidence>